<evidence type="ECO:0000313" key="3">
    <source>
        <dbReference type="Proteomes" id="UP000297948"/>
    </source>
</evidence>
<feature type="transmembrane region" description="Helical" evidence="1">
    <location>
        <begin position="45"/>
        <end position="65"/>
    </location>
</feature>
<dbReference type="EMBL" id="SRID01000073">
    <property type="protein sequence ID" value="TGB12915.1"/>
    <property type="molecule type" value="Genomic_DNA"/>
</dbReference>
<name>A0A4Z0HA61_9ACTN</name>
<keyword evidence="1" id="KW-1133">Transmembrane helix</keyword>
<organism evidence="2 3">
    <name type="scientific">Streptomyces palmae</name>
    <dbReference type="NCBI Taxonomy" id="1701085"/>
    <lineage>
        <taxon>Bacteria</taxon>
        <taxon>Bacillati</taxon>
        <taxon>Actinomycetota</taxon>
        <taxon>Actinomycetes</taxon>
        <taxon>Kitasatosporales</taxon>
        <taxon>Streptomycetaceae</taxon>
        <taxon>Streptomyces</taxon>
    </lineage>
</organism>
<comment type="caution">
    <text evidence="2">The sequence shown here is derived from an EMBL/GenBank/DDBJ whole genome shotgun (WGS) entry which is preliminary data.</text>
</comment>
<dbReference type="OrthoDB" id="4319383at2"/>
<dbReference type="AlphaFoldDB" id="A0A4Z0HA61"/>
<dbReference type="RefSeq" id="WP_135338787.1">
    <property type="nucleotide sequence ID" value="NZ_JBHLTX010000025.1"/>
</dbReference>
<accession>A0A4Z0HA61</accession>
<evidence type="ECO:0000313" key="2">
    <source>
        <dbReference type="EMBL" id="TGB12915.1"/>
    </source>
</evidence>
<gene>
    <name evidence="2" type="ORF">E4099_10890</name>
</gene>
<sequence>MKKLIEVLGMFLLVTGVAGIIHHFLSWFGFMGLLRKIPLFKHHELPASIGALVLSLLLFVLADTLGNRAAGVQGRLISGGDRARQE</sequence>
<evidence type="ECO:0000256" key="1">
    <source>
        <dbReference type="SAM" id="Phobius"/>
    </source>
</evidence>
<feature type="transmembrane region" description="Helical" evidence="1">
    <location>
        <begin position="7"/>
        <end position="25"/>
    </location>
</feature>
<protein>
    <submittedName>
        <fullName evidence="2">Uncharacterized protein</fullName>
    </submittedName>
</protein>
<proteinExistence type="predicted"/>
<keyword evidence="1" id="KW-0472">Membrane</keyword>
<keyword evidence="1" id="KW-0812">Transmembrane</keyword>
<reference evidence="2 3" key="1">
    <citation type="submission" date="2019-03" db="EMBL/GenBank/DDBJ databases">
        <authorList>
            <person name="Gonzalez-Pimentel J.L."/>
        </authorList>
    </citation>
    <scope>NUCLEOTIDE SEQUENCE [LARGE SCALE GENOMIC DNA]</scope>
    <source>
        <strain evidence="2 3">JCM 31289</strain>
    </source>
</reference>
<keyword evidence="3" id="KW-1185">Reference proteome</keyword>
<dbReference type="Proteomes" id="UP000297948">
    <property type="component" value="Unassembled WGS sequence"/>
</dbReference>